<dbReference type="InterPro" id="IPR024747">
    <property type="entry name" value="Pyridox_Oxase-rel"/>
</dbReference>
<reference evidence="1 2" key="1">
    <citation type="submission" date="2024-01" db="EMBL/GenBank/DDBJ databases">
        <title>Multi-omics insights into the function and evolution of sodium benzoate biodegradation pathways in Benzoatithermus flavus gen. nov., sp. nov. from hot spring.</title>
        <authorList>
            <person name="Hu C.-J."/>
            <person name="Li W.-J."/>
        </authorList>
    </citation>
    <scope>NUCLEOTIDE SEQUENCE [LARGE SCALE GENOMIC DNA]</scope>
    <source>
        <strain evidence="1 2">SYSU G07066</strain>
    </source>
</reference>
<dbReference type="EMBL" id="JBBLZC010000017">
    <property type="protein sequence ID" value="MEK0084658.1"/>
    <property type="molecule type" value="Genomic_DNA"/>
</dbReference>
<organism evidence="1 2">
    <name type="scientific">Benzoatithermus flavus</name>
    <dbReference type="NCBI Taxonomy" id="3108223"/>
    <lineage>
        <taxon>Bacteria</taxon>
        <taxon>Pseudomonadati</taxon>
        <taxon>Pseudomonadota</taxon>
        <taxon>Alphaproteobacteria</taxon>
        <taxon>Geminicoccales</taxon>
        <taxon>Geminicoccaceae</taxon>
        <taxon>Benzoatithermus</taxon>
    </lineage>
</organism>
<dbReference type="RefSeq" id="WP_418160510.1">
    <property type="nucleotide sequence ID" value="NZ_JBBLZC010000017.1"/>
</dbReference>
<dbReference type="PANTHER" id="PTHR34071:SF2">
    <property type="entry name" value="FLAVIN-NUCLEOTIDE-BINDING PROTEIN"/>
    <property type="match status" value="1"/>
</dbReference>
<dbReference type="PANTHER" id="PTHR34071">
    <property type="entry name" value="5-NITROIMIDAZOLE ANTIBIOTICS RESISTANCE PROTEIN, NIMA-FAMILY-RELATED PROTEIN-RELATED"/>
    <property type="match status" value="1"/>
</dbReference>
<dbReference type="Proteomes" id="UP001375743">
    <property type="component" value="Unassembled WGS sequence"/>
</dbReference>
<keyword evidence="2" id="KW-1185">Reference proteome</keyword>
<dbReference type="Pfam" id="PF12900">
    <property type="entry name" value="Pyridox_ox_2"/>
    <property type="match status" value="1"/>
</dbReference>
<sequence length="243" mass="26583">MSDRTAAAPGFPITHRNRVRRLHERGRYDTAAIYAILDAAMLCHLAYVIDGQPYATPTAFWREGDRLYWHGSSASRMLRAQSEGIPVCLTVAHLDGLVLARSAFHHAVNYRSVMAFGRARRIEDPAEKLRAMTAFVERFFPGRTAALRPPTTQEVKATAILGMRIEQASAKRRIGPPVDDEADYVAAVWAGVIPLATVVGEPSPCPRLPEGMAPGPDLAAYAPGRRLDAALAKNRAMMPDAEP</sequence>
<name>A0ABU8XTY4_9PROT</name>
<evidence type="ECO:0000313" key="2">
    <source>
        <dbReference type="Proteomes" id="UP001375743"/>
    </source>
</evidence>
<proteinExistence type="predicted"/>
<gene>
    <name evidence="1" type="ORF">U1T56_15995</name>
</gene>
<dbReference type="SUPFAM" id="SSF50475">
    <property type="entry name" value="FMN-binding split barrel"/>
    <property type="match status" value="1"/>
</dbReference>
<accession>A0ABU8XTY4</accession>
<evidence type="ECO:0000313" key="1">
    <source>
        <dbReference type="EMBL" id="MEK0084658.1"/>
    </source>
</evidence>
<protein>
    <submittedName>
        <fullName evidence="1">Pyridoxamine 5'-phosphate oxidase family protein</fullName>
    </submittedName>
</protein>
<dbReference type="InterPro" id="IPR012349">
    <property type="entry name" value="Split_barrel_FMN-bd"/>
</dbReference>
<dbReference type="Gene3D" id="2.30.110.10">
    <property type="entry name" value="Electron Transport, Fmn-binding Protein, Chain A"/>
    <property type="match status" value="1"/>
</dbReference>
<comment type="caution">
    <text evidence="1">The sequence shown here is derived from an EMBL/GenBank/DDBJ whole genome shotgun (WGS) entry which is preliminary data.</text>
</comment>